<dbReference type="AlphaFoldDB" id="A0A553V5Q4"/>
<reference evidence="2 3" key="1">
    <citation type="submission" date="2019-07" db="EMBL/GenBank/DDBJ databases">
        <title>Deinococcus detaillus sp. nov., isolated from humus soil in Antarctica.</title>
        <authorList>
            <person name="Zhang K."/>
        </authorList>
    </citation>
    <scope>NUCLEOTIDE SEQUENCE [LARGE SCALE GENOMIC DNA]</scope>
    <source>
        <strain evidence="2 3">H1</strain>
    </source>
</reference>
<feature type="transmembrane region" description="Helical" evidence="1">
    <location>
        <begin position="43"/>
        <end position="61"/>
    </location>
</feature>
<keyword evidence="1" id="KW-0812">Transmembrane</keyword>
<dbReference type="EMBL" id="VKDB01000001">
    <property type="protein sequence ID" value="TSA87789.1"/>
    <property type="molecule type" value="Genomic_DNA"/>
</dbReference>
<keyword evidence="3" id="KW-1185">Reference proteome</keyword>
<proteinExistence type="predicted"/>
<name>A0A553V5Q4_9DEIO</name>
<dbReference type="Proteomes" id="UP000316092">
    <property type="component" value="Unassembled WGS sequence"/>
</dbReference>
<dbReference type="RefSeq" id="WP_143718995.1">
    <property type="nucleotide sequence ID" value="NZ_VKDB01000001.1"/>
</dbReference>
<gene>
    <name evidence="2" type="ORF">FNU79_00580</name>
</gene>
<dbReference type="OrthoDB" id="9982288at2"/>
<evidence type="ECO:0000256" key="1">
    <source>
        <dbReference type="SAM" id="Phobius"/>
    </source>
</evidence>
<comment type="caution">
    <text evidence="2">The sequence shown here is derived from an EMBL/GenBank/DDBJ whole genome shotgun (WGS) entry which is preliminary data.</text>
</comment>
<protein>
    <submittedName>
        <fullName evidence="2">Uncharacterized protein</fullName>
    </submittedName>
</protein>
<evidence type="ECO:0000313" key="3">
    <source>
        <dbReference type="Proteomes" id="UP000316092"/>
    </source>
</evidence>
<sequence length="62" mass="6697">MSLPSQTPAPTLHTVQTRWALHDFWASCLETGSLLRQGVTRPVLLVWALLLGGLTVLVLSGS</sequence>
<organism evidence="2 3">
    <name type="scientific">Deinococcus detaillensis</name>
    <dbReference type="NCBI Taxonomy" id="2592048"/>
    <lineage>
        <taxon>Bacteria</taxon>
        <taxon>Thermotogati</taxon>
        <taxon>Deinococcota</taxon>
        <taxon>Deinococci</taxon>
        <taxon>Deinococcales</taxon>
        <taxon>Deinococcaceae</taxon>
        <taxon>Deinococcus</taxon>
    </lineage>
</organism>
<evidence type="ECO:0000313" key="2">
    <source>
        <dbReference type="EMBL" id="TSA87789.1"/>
    </source>
</evidence>
<keyword evidence="1" id="KW-0472">Membrane</keyword>
<accession>A0A553V5Q4</accession>
<keyword evidence="1" id="KW-1133">Transmembrane helix</keyword>